<reference evidence="1" key="2">
    <citation type="journal article" date="2022" name="New Phytol.">
        <title>Evolutionary transition to the ectomycorrhizal habit in the genomes of a hyperdiverse lineage of mushroom-forming fungi.</title>
        <authorList>
            <person name="Looney B."/>
            <person name="Miyauchi S."/>
            <person name="Morin E."/>
            <person name="Drula E."/>
            <person name="Courty P.E."/>
            <person name="Kohler A."/>
            <person name="Kuo A."/>
            <person name="LaButti K."/>
            <person name="Pangilinan J."/>
            <person name="Lipzen A."/>
            <person name="Riley R."/>
            <person name="Andreopoulos W."/>
            <person name="He G."/>
            <person name="Johnson J."/>
            <person name="Nolan M."/>
            <person name="Tritt A."/>
            <person name="Barry K.W."/>
            <person name="Grigoriev I.V."/>
            <person name="Nagy L.G."/>
            <person name="Hibbett D."/>
            <person name="Henrissat B."/>
            <person name="Matheny P.B."/>
            <person name="Labbe J."/>
            <person name="Martin F.M."/>
        </authorList>
    </citation>
    <scope>NUCLEOTIDE SEQUENCE</scope>
    <source>
        <strain evidence="1">EC-137</strain>
    </source>
</reference>
<protein>
    <submittedName>
        <fullName evidence="1">Uncharacterized protein</fullName>
    </submittedName>
</protein>
<accession>A0ACB8Q5D0</accession>
<comment type="caution">
    <text evidence="1">The sequence shown here is derived from an EMBL/GenBank/DDBJ whole genome shotgun (WGS) entry which is preliminary data.</text>
</comment>
<keyword evidence="2" id="KW-1185">Reference proteome</keyword>
<proteinExistence type="predicted"/>
<evidence type="ECO:0000313" key="1">
    <source>
        <dbReference type="EMBL" id="KAI0026879.1"/>
    </source>
</evidence>
<dbReference type="Proteomes" id="UP000814128">
    <property type="component" value="Unassembled WGS sequence"/>
</dbReference>
<reference evidence="1" key="1">
    <citation type="submission" date="2021-02" db="EMBL/GenBank/DDBJ databases">
        <authorList>
            <consortium name="DOE Joint Genome Institute"/>
            <person name="Ahrendt S."/>
            <person name="Looney B.P."/>
            <person name="Miyauchi S."/>
            <person name="Morin E."/>
            <person name="Drula E."/>
            <person name="Courty P.E."/>
            <person name="Chicoki N."/>
            <person name="Fauchery L."/>
            <person name="Kohler A."/>
            <person name="Kuo A."/>
            <person name="Labutti K."/>
            <person name="Pangilinan J."/>
            <person name="Lipzen A."/>
            <person name="Riley R."/>
            <person name="Andreopoulos W."/>
            <person name="He G."/>
            <person name="Johnson J."/>
            <person name="Barry K.W."/>
            <person name="Grigoriev I.V."/>
            <person name="Nagy L."/>
            <person name="Hibbett D."/>
            <person name="Henrissat B."/>
            <person name="Matheny P.B."/>
            <person name="Labbe J."/>
            <person name="Martin F."/>
        </authorList>
    </citation>
    <scope>NUCLEOTIDE SEQUENCE</scope>
    <source>
        <strain evidence="1">EC-137</strain>
    </source>
</reference>
<name>A0ACB8Q5D0_9AGAM</name>
<gene>
    <name evidence="1" type="ORF">K488DRAFT_75001</name>
</gene>
<organism evidence="1 2">
    <name type="scientific">Vararia minispora EC-137</name>
    <dbReference type="NCBI Taxonomy" id="1314806"/>
    <lineage>
        <taxon>Eukaryota</taxon>
        <taxon>Fungi</taxon>
        <taxon>Dikarya</taxon>
        <taxon>Basidiomycota</taxon>
        <taxon>Agaricomycotina</taxon>
        <taxon>Agaricomycetes</taxon>
        <taxon>Russulales</taxon>
        <taxon>Lachnocladiaceae</taxon>
        <taxon>Vararia</taxon>
    </lineage>
</organism>
<dbReference type="EMBL" id="MU274131">
    <property type="protein sequence ID" value="KAI0026879.1"/>
    <property type="molecule type" value="Genomic_DNA"/>
</dbReference>
<sequence>MNRNKEPLTHRVPIDASGTALLVVVRRDVRVHGSDDNEGELDCDGDNDRGSAEIRGDEEVSDEENGSGDGSGSSDEGIQGDLVTVRDGDEKCCPRNGGGVVDSLYASEGHPLMNGRNLGGAEGQRDILERFTVHAIAVCDYDAQVARLASRNSTVHALHAGETGGQEGHGWACPGCDPRPTRRSNKIYAQCGNIARDRLTEHYPQISAAQASFTIICQSNLAGPSDTRTRKGDITSLDVGLQHTSCRECIGLASAKFEVLPYQSMTGGGPGVRTNTSATRECREQKSAAGTGLSSWSGVAHNQIAFLLLRRNPQDAVVQPVSHVIVVCRTRPKHPMSFLVRRDMGPGMPVLLARKDQPNWLPFERVLDRLESPQESRLAVFEPHFLLGGGNAGPMWTPNMAIDEQTLRDCLKHLLTLCHAENPRDWADTFCDEIKGWVHDYGFNTHVVLTRHIRKTPPS</sequence>
<evidence type="ECO:0000313" key="2">
    <source>
        <dbReference type="Proteomes" id="UP000814128"/>
    </source>
</evidence>